<keyword evidence="2" id="KW-1185">Reference proteome</keyword>
<dbReference type="eggNOG" id="KOG3752">
    <property type="taxonomic scope" value="Eukaryota"/>
</dbReference>
<evidence type="ECO:0000313" key="2">
    <source>
        <dbReference type="Proteomes" id="UP000008281"/>
    </source>
</evidence>
<dbReference type="HOGENOM" id="CLU_499894_0_0_1"/>
<accession>E3LFT9</accession>
<dbReference type="GO" id="GO:0003676">
    <property type="term" value="F:nucleic acid binding"/>
    <property type="evidence" value="ECO:0007669"/>
    <property type="project" value="InterPro"/>
</dbReference>
<dbReference type="STRING" id="31234.E3LFT9"/>
<reference evidence="1" key="1">
    <citation type="submission" date="2007-07" db="EMBL/GenBank/DDBJ databases">
        <title>PCAP assembly of the Caenorhabditis remanei genome.</title>
        <authorList>
            <consortium name="The Caenorhabditis remanei Sequencing Consortium"/>
            <person name="Wilson R.K."/>
        </authorList>
    </citation>
    <scope>NUCLEOTIDE SEQUENCE [LARGE SCALE GENOMIC DNA]</scope>
    <source>
        <strain evidence="1">PB4641</strain>
    </source>
</reference>
<dbReference type="OrthoDB" id="5796743at2759"/>
<gene>
    <name evidence="1" type="ORF">CRE_02238</name>
</gene>
<dbReference type="EMBL" id="DS268408">
    <property type="protein sequence ID" value="EFO86274.1"/>
    <property type="molecule type" value="Genomic_DNA"/>
</dbReference>
<dbReference type="GO" id="GO:0004523">
    <property type="term" value="F:RNA-DNA hybrid ribonuclease activity"/>
    <property type="evidence" value="ECO:0007669"/>
    <property type="project" value="TreeGrafter"/>
</dbReference>
<dbReference type="OMA" id="NEASECK"/>
<evidence type="ECO:0000313" key="1">
    <source>
        <dbReference type="EMBL" id="EFO86274.1"/>
    </source>
</evidence>
<dbReference type="GO" id="GO:0043137">
    <property type="term" value="P:DNA replication, removal of RNA primer"/>
    <property type="evidence" value="ECO:0007669"/>
    <property type="project" value="TreeGrafter"/>
</dbReference>
<dbReference type="InterPro" id="IPR036397">
    <property type="entry name" value="RNaseH_sf"/>
</dbReference>
<organism evidence="2">
    <name type="scientific">Caenorhabditis remanei</name>
    <name type="common">Caenorhabditis vulgaris</name>
    <dbReference type="NCBI Taxonomy" id="31234"/>
    <lineage>
        <taxon>Eukaryota</taxon>
        <taxon>Metazoa</taxon>
        <taxon>Ecdysozoa</taxon>
        <taxon>Nematoda</taxon>
        <taxon>Chromadorea</taxon>
        <taxon>Rhabditida</taxon>
        <taxon>Rhabditina</taxon>
        <taxon>Rhabditomorpha</taxon>
        <taxon>Rhabditoidea</taxon>
        <taxon>Rhabditidae</taxon>
        <taxon>Peloderinae</taxon>
        <taxon>Caenorhabditis</taxon>
    </lineage>
</organism>
<dbReference type="InterPro" id="IPR050092">
    <property type="entry name" value="RNase_H"/>
</dbReference>
<dbReference type="AlphaFoldDB" id="E3LFT9"/>
<dbReference type="PANTHER" id="PTHR10642:SF26">
    <property type="entry name" value="RIBONUCLEASE H1"/>
    <property type="match status" value="1"/>
</dbReference>
<dbReference type="SUPFAM" id="SSF53098">
    <property type="entry name" value="Ribonuclease H-like"/>
    <property type="match status" value="2"/>
</dbReference>
<name>E3LFT9_CAERE</name>
<dbReference type="Gene3D" id="3.30.420.10">
    <property type="entry name" value="Ribonuclease H-like superfamily/Ribonuclease H"/>
    <property type="match status" value="3"/>
</dbReference>
<dbReference type="InParanoid" id="E3LFT9"/>
<dbReference type="InterPro" id="IPR012337">
    <property type="entry name" value="RNaseH-like_sf"/>
</dbReference>
<proteinExistence type="predicted"/>
<evidence type="ECO:0008006" key="3">
    <source>
        <dbReference type="Google" id="ProtNLM"/>
    </source>
</evidence>
<dbReference type="Proteomes" id="UP000008281">
    <property type="component" value="Unassembled WGS sequence"/>
</dbReference>
<sequence>MLDPRWENDEGTPIVYIFGTSAHEGQQHARAGFGIDWGPKMAFSKGGTAIGDKTELRAELTAVLTVLETPIIIEKADESQIPIFKNAAICSRRVAGMHSTSVEPLFDEHHNDGYRIVDIYGSCNDGQSNALAGYGVYWGDGDVRNECGGVVGLQSSYRAIFTALYRALKTALSASYDEIIIRSCSTDVDRCIKDCRVPMTKNKDIISEVKTALTCFKVRSEFFDRLNPDLQNVFHVRLSRNNSIKGHQEAEALANCRSGNRSAHISIFGAETSNDGIARYGIFWKHGDQRNGRGWIDGKHGQLCAELTALEIGIKFVLKENYQHLTIYTHSEHFKEFLKNWRNWKENDWFPATGRSIECKKTCNNLNLALDKITIHVGEGPRSCVEEARKLALSIPGFITVRTFGSIQTGNNESVARYAVIWTADPSKDEYGFVDGTLCPIKAKQTGIIRALELAILHNISKLMIETDLIEAEGVDQKFKKKLKVLESQLEKVHYKTHASDEFTRLLETM</sequence>
<dbReference type="PANTHER" id="PTHR10642">
    <property type="entry name" value="RIBONUCLEASE H1"/>
    <property type="match status" value="1"/>
</dbReference>
<protein>
    <recommendedName>
        <fullName evidence="3">RNase H type-1 domain-containing protein</fullName>
    </recommendedName>
</protein>